<dbReference type="PANTHER" id="PTHR39639">
    <property type="entry name" value="CHROMOSOME 16, WHOLE GENOME SHOTGUN SEQUENCE"/>
    <property type="match status" value="1"/>
</dbReference>
<comment type="caution">
    <text evidence="2">The sequence shown here is derived from an EMBL/GenBank/DDBJ whole genome shotgun (WGS) entry which is preliminary data.</text>
</comment>
<reference evidence="2 3" key="1">
    <citation type="submission" date="2013-02" db="EMBL/GenBank/DDBJ databases">
        <title>A novel strain isolated from Lonar lake, Maharashtra, India.</title>
        <authorList>
            <person name="Singh A."/>
        </authorList>
    </citation>
    <scope>NUCLEOTIDE SEQUENCE [LARGE SCALE GENOMIC DNA]</scope>
    <source>
        <strain evidence="2 3">AK24</strain>
    </source>
</reference>
<dbReference type="Pfam" id="PF03235">
    <property type="entry name" value="GmrSD_N"/>
    <property type="match status" value="1"/>
</dbReference>
<dbReference type="RefSeq" id="WP_010852381.1">
    <property type="nucleotide sequence ID" value="NZ_AQHR01000010.1"/>
</dbReference>
<proteinExistence type="predicted"/>
<dbReference type="AlphaFoldDB" id="R7ZYU2"/>
<dbReference type="STRING" id="1232681.ADIS_0229"/>
<keyword evidence="3" id="KW-1185">Reference proteome</keyword>
<dbReference type="PANTHER" id="PTHR39639:SF1">
    <property type="entry name" value="DUF262 DOMAIN-CONTAINING PROTEIN"/>
    <property type="match status" value="1"/>
</dbReference>
<organism evidence="2 3">
    <name type="scientific">Lunatimonas lonarensis</name>
    <dbReference type="NCBI Taxonomy" id="1232681"/>
    <lineage>
        <taxon>Bacteria</taxon>
        <taxon>Pseudomonadati</taxon>
        <taxon>Bacteroidota</taxon>
        <taxon>Cytophagia</taxon>
        <taxon>Cytophagales</taxon>
        <taxon>Cyclobacteriaceae</taxon>
    </lineage>
</organism>
<dbReference type="InterPro" id="IPR004919">
    <property type="entry name" value="GmrSD_N"/>
</dbReference>
<gene>
    <name evidence="2" type="ORF">ADIS_0229</name>
</gene>
<dbReference type="Proteomes" id="UP000013909">
    <property type="component" value="Unassembled WGS sequence"/>
</dbReference>
<evidence type="ECO:0000259" key="1">
    <source>
        <dbReference type="Pfam" id="PF03235"/>
    </source>
</evidence>
<sequence length="366" mass="42403">MIEKNKSTKLADKLFPEVEEINLDILNIPPDKRRLNTETYDFTVSSLIDYLKNGHIIIPEFQRGYVWNRAQASRLIESLIINCPIPVIFLSQNPDETLAVIDGNQRLNSIKLYLADDFELRGLTAYPELEGFKFSELDPRFQRHIQNRTVRCIVILKDTHPQIKFDVFERLNTGSVKLNSHELRHGIHSGPFMELLEKLGNDKTFRELTLNKADKRMKSDELVLRFLSLAENWRNYTKPLVAFLNGYSEANRNANAGKLIECENDFRNTLNTVNSALHKYAFKTYDESLKNAKFNAALYDAQMISFYELNPSQEKIEALANKNFISKNQKFIESEDFNKFISSGTTDKNSVVGRINEYKEFLKNLL</sequence>
<dbReference type="EMBL" id="AQHR01000010">
    <property type="protein sequence ID" value="EON79224.1"/>
    <property type="molecule type" value="Genomic_DNA"/>
</dbReference>
<evidence type="ECO:0000313" key="3">
    <source>
        <dbReference type="Proteomes" id="UP000013909"/>
    </source>
</evidence>
<feature type="domain" description="GmrSD restriction endonucleases N-terminal" evidence="1">
    <location>
        <begin position="47"/>
        <end position="186"/>
    </location>
</feature>
<accession>R7ZYU2</accession>
<evidence type="ECO:0000313" key="2">
    <source>
        <dbReference type="EMBL" id="EON79224.1"/>
    </source>
</evidence>
<dbReference type="OrthoDB" id="9764212at2"/>
<dbReference type="PATRIC" id="fig|1288963.3.peg.227"/>
<name>R7ZYU2_9BACT</name>
<protein>
    <recommendedName>
        <fullName evidence="1">GmrSD restriction endonucleases N-terminal domain-containing protein</fullName>
    </recommendedName>
</protein>